<dbReference type="EMBL" id="LT607756">
    <property type="protein sequence ID" value="SCG86781.1"/>
    <property type="molecule type" value="Genomic_DNA"/>
</dbReference>
<evidence type="ECO:0000256" key="4">
    <source>
        <dbReference type="ARBA" id="ARBA00023136"/>
    </source>
</evidence>
<evidence type="ECO:0000256" key="2">
    <source>
        <dbReference type="ARBA" id="ARBA00022692"/>
    </source>
</evidence>
<accession>A0A1D3L578</accession>
<dbReference type="KEGG" id="mcub:MCBB_2242"/>
<feature type="transmembrane region" description="Helical" evidence="5">
    <location>
        <begin position="104"/>
        <end position="127"/>
    </location>
</feature>
<evidence type="ECO:0000259" key="6">
    <source>
        <dbReference type="Pfam" id="PF06803"/>
    </source>
</evidence>
<dbReference type="GeneID" id="30413077"/>
<dbReference type="STRING" id="118062.MCBB_2242"/>
<dbReference type="OrthoDB" id="71067at2157"/>
<protein>
    <recommendedName>
        <fullName evidence="6">DUF1232 domain-containing protein</fullName>
    </recommendedName>
</protein>
<evidence type="ECO:0000256" key="1">
    <source>
        <dbReference type="ARBA" id="ARBA00004127"/>
    </source>
</evidence>
<proteinExistence type="predicted"/>
<name>A0A1D3L578_9EURY</name>
<dbReference type="RefSeq" id="WP_071907812.1">
    <property type="nucleotide sequence ID" value="NZ_LT607756.1"/>
</dbReference>
<keyword evidence="2 5" id="KW-0812">Transmembrane</keyword>
<keyword evidence="3 5" id="KW-1133">Transmembrane helix</keyword>
<keyword evidence="4 5" id="KW-0472">Membrane</keyword>
<evidence type="ECO:0000313" key="8">
    <source>
        <dbReference type="Proteomes" id="UP000094707"/>
    </source>
</evidence>
<reference evidence="7 8" key="1">
    <citation type="submission" date="2016-08" db="EMBL/GenBank/DDBJ databases">
        <authorList>
            <person name="Seilhamer J.J."/>
        </authorList>
    </citation>
    <scope>NUCLEOTIDE SEQUENCE [LARGE SCALE GENOMIC DNA]</scope>
    <source>
        <strain evidence="7">Buetzberg</strain>
    </source>
</reference>
<feature type="transmembrane region" description="Helical" evidence="5">
    <location>
        <begin position="34"/>
        <end position="51"/>
    </location>
</feature>
<dbReference type="Pfam" id="PF06803">
    <property type="entry name" value="DUF1232"/>
    <property type="match status" value="1"/>
</dbReference>
<feature type="domain" description="DUF1232" evidence="6">
    <location>
        <begin position="37"/>
        <end position="72"/>
    </location>
</feature>
<dbReference type="AlphaFoldDB" id="A0A1D3L578"/>
<evidence type="ECO:0000256" key="3">
    <source>
        <dbReference type="ARBA" id="ARBA00022989"/>
    </source>
</evidence>
<gene>
    <name evidence="7" type="ORF">MCBB_2242</name>
</gene>
<dbReference type="GO" id="GO:0012505">
    <property type="term" value="C:endomembrane system"/>
    <property type="evidence" value="ECO:0007669"/>
    <property type="project" value="UniProtKB-SubCell"/>
</dbReference>
<keyword evidence="8" id="KW-1185">Reference proteome</keyword>
<organism evidence="7 8">
    <name type="scientific">Methanobacterium congolense</name>
    <dbReference type="NCBI Taxonomy" id="118062"/>
    <lineage>
        <taxon>Archaea</taxon>
        <taxon>Methanobacteriati</taxon>
        <taxon>Methanobacteriota</taxon>
        <taxon>Methanomada group</taxon>
        <taxon>Methanobacteria</taxon>
        <taxon>Methanobacteriales</taxon>
        <taxon>Methanobacteriaceae</taxon>
        <taxon>Methanobacterium</taxon>
    </lineage>
</organism>
<evidence type="ECO:0000256" key="5">
    <source>
        <dbReference type="SAM" id="Phobius"/>
    </source>
</evidence>
<evidence type="ECO:0000313" key="7">
    <source>
        <dbReference type="EMBL" id="SCG86781.1"/>
    </source>
</evidence>
<sequence>MNRFKVKNWRKTFEKLEYETYALYLSYKDPRVPWYIKIILILFLGYILSPIDLIPDFIPIVGYLDDFILVTLGIPLLCRIIPKEILKEHEEEARLKFDGNTPKIWYVGVIVILIWLLIILIILRFILSLY</sequence>
<dbReference type="Proteomes" id="UP000094707">
    <property type="component" value="Chromosome I"/>
</dbReference>
<comment type="subcellular location">
    <subcellularLocation>
        <location evidence="1">Endomembrane system</location>
        <topology evidence="1">Multi-pass membrane protein</topology>
    </subcellularLocation>
</comment>
<dbReference type="InterPro" id="IPR010652">
    <property type="entry name" value="DUF1232"/>
</dbReference>